<dbReference type="Proteomes" id="UP000185382">
    <property type="component" value="Segment"/>
</dbReference>
<dbReference type="EMBL" id="KJ019078">
    <property type="protein sequence ID" value="AIX26070.1"/>
    <property type="molecule type" value="Genomic_DNA"/>
</dbReference>
<dbReference type="EMBL" id="KJ019129">
    <property type="protein sequence ID" value="AIX38422.1"/>
    <property type="molecule type" value="Genomic_DNA"/>
</dbReference>
<dbReference type="EMBL" id="KJ019165">
    <property type="protein sequence ID" value="AIX47125.1"/>
    <property type="molecule type" value="Genomic_DNA"/>
</dbReference>
<dbReference type="Proteomes" id="UP000185360">
    <property type="component" value="Genome"/>
</dbReference>
<proteinExistence type="predicted"/>
<dbReference type="EMBL" id="KJ019050">
    <property type="protein sequence ID" value="AIX19665.1"/>
    <property type="molecule type" value="Genomic_DNA"/>
</dbReference>
<dbReference type="Proteomes" id="UP000185361">
    <property type="component" value="Segment"/>
</dbReference>
<evidence type="ECO:0000313" key="38">
    <source>
        <dbReference type="EMBL" id="AIX38858.1"/>
    </source>
</evidence>
<dbReference type="Proteomes" id="UP000220606">
    <property type="component" value="Segment"/>
</dbReference>
<dbReference type="EMBL" id="KJ019048">
    <property type="protein sequence ID" value="AIX19230.1"/>
    <property type="molecule type" value="Genomic_DNA"/>
</dbReference>
<dbReference type="EMBL" id="KJ019127">
    <property type="protein sequence ID" value="AIX37990.1"/>
    <property type="molecule type" value="Genomic_DNA"/>
</dbReference>
<dbReference type="Proteomes" id="UP000185368">
    <property type="component" value="Segment"/>
</dbReference>
<evidence type="ECO:0000313" key="47">
    <source>
        <dbReference type="Proteomes" id="UP000185343"/>
    </source>
</evidence>
<dbReference type="Proteomes" id="UP000185343">
    <property type="component" value="Segment"/>
</dbReference>
<evidence type="ECO:0000313" key="7">
    <source>
        <dbReference type="EMBL" id="AIX18794.1"/>
    </source>
</evidence>
<dbReference type="Proteomes" id="UP000185381">
    <property type="component" value="Genome"/>
</dbReference>
<dbReference type="PANTHER" id="PTHR34934">
    <property type="entry name" value="FLAVIN-DEPENDENT THYMIDYLATE SYNTHASE"/>
    <property type="match status" value="1"/>
</dbReference>
<evidence type="ECO:0000313" key="13">
    <source>
        <dbReference type="EMBL" id="AIX22543.1"/>
    </source>
</evidence>
<dbReference type="Proteomes" id="UP000185384">
    <property type="component" value="Segment"/>
</dbReference>
<dbReference type="CDD" id="cd20175">
    <property type="entry name" value="ThyX"/>
    <property type="match status" value="1"/>
</dbReference>
<evidence type="ECO:0000313" key="24">
    <source>
        <dbReference type="EMBL" id="AIX34688.1"/>
    </source>
</evidence>
<dbReference type="EMBL" id="KJ019164">
    <property type="protein sequence ID" value="AIX46906.1"/>
    <property type="molecule type" value="Genomic_DNA"/>
</dbReference>
<name>A0A0E3F183_9CAUD</name>
<dbReference type="Proteomes" id="UP000185379">
    <property type="component" value="Segment"/>
</dbReference>
<dbReference type="Pfam" id="PF02511">
    <property type="entry name" value="Thy1"/>
    <property type="match status" value="1"/>
</dbReference>
<evidence type="ECO:0000313" key="3">
    <source>
        <dbReference type="EMBL" id="AIX15465.1"/>
    </source>
</evidence>
<dbReference type="Proteomes" id="UP000185350">
    <property type="component" value="Segment"/>
</dbReference>
<evidence type="ECO:0000313" key="25">
    <source>
        <dbReference type="EMBL" id="AIX34908.1"/>
    </source>
</evidence>
<dbReference type="GO" id="GO:0070402">
    <property type="term" value="F:NADPH binding"/>
    <property type="evidence" value="ECO:0007669"/>
    <property type="project" value="TreeGrafter"/>
</dbReference>
<evidence type="ECO:0000313" key="21">
    <source>
        <dbReference type="EMBL" id="AIX26287.1"/>
    </source>
</evidence>
<evidence type="ECO:0000313" key="19">
    <source>
        <dbReference type="EMBL" id="AIX25852.1"/>
    </source>
</evidence>
<evidence type="ECO:0000313" key="22">
    <source>
        <dbReference type="EMBL" id="AIX26505.1"/>
    </source>
</evidence>
<dbReference type="Proteomes" id="UP000185365">
    <property type="component" value="Segment"/>
</dbReference>
<dbReference type="Proteomes" id="UP000185386">
    <property type="component" value="Segment"/>
</dbReference>
<evidence type="ECO:0000313" key="8">
    <source>
        <dbReference type="EMBL" id="AIX19011.1"/>
    </source>
</evidence>
<evidence type="ECO:0000313" key="18">
    <source>
        <dbReference type="EMBL" id="AIX25422.1"/>
    </source>
</evidence>
<dbReference type="GO" id="GO:0004799">
    <property type="term" value="F:thymidylate synthase activity"/>
    <property type="evidence" value="ECO:0007669"/>
    <property type="project" value="TreeGrafter"/>
</dbReference>
<dbReference type="Proteomes" id="UP000185376">
    <property type="component" value="Segment"/>
</dbReference>
<dbReference type="EMBL" id="KJ019032">
    <property type="protein sequence ID" value="AIX15686.1"/>
    <property type="molecule type" value="Genomic_DNA"/>
</dbReference>
<dbReference type="Proteomes" id="UP000185353">
    <property type="component" value="Segment"/>
</dbReference>
<dbReference type="EMBL" id="KJ019083">
    <property type="protein sequence ID" value="AIX27141.1"/>
    <property type="molecule type" value="Genomic_DNA"/>
</dbReference>
<evidence type="ECO:0000313" key="2">
    <source>
        <dbReference type="EMBL" id="AIX15038.1"/>
    </source>
</evidence>
<dbReference type="Proteomes" id="UP000185351">
    <property type="component" value="Segment"/>
</dbReference>
<evidence type="ECO:0000313" key="9">
    <source>
        <dbReference type="EMBL" id="AIX19230.1"/>
    </source>
</evidence>
<dbReference type="Proteomes" id="UP000185371">
    <property type="component" value="Segment"/>
</dbReference>
<evidence type="ECO:0000313" key="43">
    <source>
        <dbReference type="EMBL" id="AIX46482.1"/>
    </source>
</evidence>
<dbReference type="EMBL" id="KJ019056">
    <property type="protein sequence ID" value="AIX21095.1"/>
    <property type="molecule type" value="Genomic_DNA"/>
</dbReference>
<dbReference type="EMBL" id="KJ019131">
    <property type="protein sequence ID" value="AIX38858.1"/>
    <property type="molecule type" value="Genomic_DNA"/>
</dbReference>
<dbReference type="Proteomes" id="UP000185383">
    <property type="component" value="Segment"/>
</dbReference>
<dbReference type="EMBL" id="KJ019070">
    <property type="protein sequence ID" value="AIX24334.1"/>
    <property type="molecule type" value="Genomic_DNA"/>
</dbReference>
<evidence type="ECO:0000313" key="34">
    <source>
        <dbReference type="EMBL" id="AIX37772.1"/>
    </source>
</evidence>
<evidence type="ECO:0000313" key="49">
    <source>
        <dbReference type="Proteomes" id="UP000185368"/>
    </source>
</evidence>
<evidence type="ECO:0000313" key="15">
    <source>
        <dbReference type="EMBL" id="AIX24768.1"/>
    </source>
</evidence>
<dbReference type="RefSeq" id="YP_009133551.1">
    <property type="nucleotide sequence ID" value="NC_026923.1"/>
</dbReference>
<evidence type="ECO:0000313" key="26">
    <source>
        <dbReference type="EMBL" id="AIX35331.1"/>
    </source>
</evidence>
<reference evidence="46 47" key="1">
    <citation type="submission" date="2013-12" db="EMBL/GenBank/DDBJ databases">
        <title>Ecological redundancy of diverse viral populations within a natural community.</title>
        <authorList>
            <person name="Gregory A.C."/>
            <person name="LaButti K."/>
            <person name="Copeland A."/>
            <person name="Woyke T."/>
            <person name="Sullivan M.B."/>
        </authorList>
    </citation>
    <scope>NUCLEOTIDE SEQUENCE [LARGE SCALE GENOMIC DNA]</scope>
    <source>
        <strain evidence="39">Syn7803C102</strain>
        <strain evidence="40">Syn7803C108</strain>
        <strain evidence="41">Syn7803C109</strain>
        <strain evidence="42">Syn7803C35</strain>
        <strain evidence="43">Syn7803C37</strain>
        <strain evidence="44">Syn7803C39</strain>
        <strain evidence="45">Syn7803C40</strain>
        <strain evidence="1">Syn7803C45</strain>
        <strain evidence="2">Syn7803C46</strain>
        <strain evidence="3">Syn7803C48</strain>
        <strain evidence="4">Syn7803C49</strain>
        <strain evidence="5">Syn7803C54</strain>
        <strain evidence="6">Syn7803C57</strain>
        <strain evidence="7">Syn7803C72</strain>
        <strain evidence="8">Syn7803C73</strain>
        <strain evidence="9">Syn7803C75</strain>
        <strain evidence="10">Syn7803C77</strain>
        <strain evidence="11">Syn7803C88</strain>
        <strain evidence="12">Syn7803C89</strain>
        <strain evidence="13">Syn7803C93</strain>
        <strain evidence="14">Syn7803US104</strain>
        <strain evidence="15">Syn7803US108</strain>
        <strain evidence="16">Syn7803US109</strain>
        <strain evidence="17">Syn7803US110</strain>
        <strain evidence="18">Syn7803US111</strain>
        <strain evidence="19">Syn7803US113</strain>
        <strain evidence="20">Syn7803US114</strain>
        <strain evidence="21">Syn7803US115</strain>
        <strain evidence="22">Syn7803US116</strain>
        <strain evidence="23">Syn7803US122</strain>
        <strain evidence="25">Syn7803US5</strain>
        <strain evidence="24">Syn7803US59</strain>
        <strain evidence="26">Syn7803US61</strain>
        <strain evidence="27">Syn7803US63</strain>
        <strain evidence="28">Syn7803US64</strain>
        <strain evidence="29">Syn7803US65</strain>
        <strain evidence="30">Syn7803US71</strain>
        <strain evidence="31">Syn7803US78</strain>
        <strain evidence="32">Syn7803US80</strain>
        <strain evidence="33">Syn7803US82</strain>
        <strain evidence="34">Syn7803US83</strain>
        <strain evidence="35">Syn7803US85</strain>
        <strain evidence="36">Syn7803US89</strain>
        <strain evidence="37">Syn7803US94</strain>
        <strain evidence="38">Syn7803US95</strain>
    </source>
</reference>
<dbReference type="EMBL" id="KJ019057">
    <property type="protein sequence ID" value="AIX21314.1"/>
    <property type="molecule type" value="Genomic_DNA"/>
</dbReference>
<dbReference type="EMBL" id="KJ019047">
    <property type="protein sequence ID" value="AIX19011.1"/>
    <property type="molecule type" value="Genomic_DNA"/>
</dbReference>
<dbReference type="EMBL" id="KJ019124">
    <property type="protein sequence ID" value="AIX37336.1"/>
    <property type="molecule type" value="Genomic_DNA"/>
</dbReference>
<evidence type="ECO:0000313" key="33">
    <source>
        <dbReference type="EMBL" id="AIX37554.1"/>
    </source>
</evidence>
<evidence type="ECO:0000313" key="41">
    <source>
        <dbReference type="EMBL" id="AIX40788.1"/>
    </source>
</evidence>
<dbReference type="Proteomes" id="UP000185355">
    <property type="component" value="Segment"/>
</dbReference>
<dbReference type="EMBL" id="KJ019077">
    <property type="protein sequence ID" value="AIX25852.1"/>
    <property type="molecule type" value="Genomic_DNA"/>
</dbReference>
<dbReference type="Proteomes" id="UP000185375">
    <property type="component" value="Segment"/>
</dbReference>
<accession>A0A0E3F183</accession>
<dbReference type="Proteomes" id="UP000185346">
    <property type="component" value="Segment"/>
</dbReference>
<dbReference type="EMBL" id="KJ019075">
    <property type="protein sequence ID" value="AIX25422.1"/>
    <property type="molecule type" value="Genomic_DNA"/>
</dbReference>
<dbReference type="EMBL" id="KJ019074">
    <property type="protein sequence ID" value="AIX25205.1"/>
    <property type="molecule type" value="Genomic_DNA"/>
</dbReference>
<dbReference type="OrthoDB" id="8223at10239"/>
<dbReference type="EMBL" id="KJ019121">
    <property type="protein sequence ID" value="AIX36626.1"/>
    <property type="molecule type" value="Genomic_DNA"/>
</dbReference>
<dbReference type="EMBL" id="KJ019034">
    <property type="protein sequence ID" value="AIX16114.1"/>
    <property type="molecule type" value="Genomic_DNA"/>
</dbReference>
<dbReference type="EMBL" id="KJ019120">
    <property type="protein sequence ID" value="AIX36409.1"/>
    <property type="molecule type" value="Genomic_DNA"/>
</dbReference>
<dbReference type="Proteomes" id="UP000185358">
    <property type="component" value="Segment"/>
</dbReference>
<dbReference type="EMBL" id="KJ019117">
    <property type="protein sequence ID" value="AIX35753.1"/>
    <property type="molecule type" value="Genomic_DNA"/>
</dbReference>
<dbReference type="Proteomes" id="UP000185344">
    <property type="component" value="Segment"/>
</dbReference>
<dbReference type="EMBL" id="KJ019080">
    <property type="protein sequence ID" value="AIX26505.1"/>
    <property type="molecule type" value="Genomic_DNA"/>
</dbReference>
<dbReference type="Proteomes" id="UP000185380">
    <property type="component" value="Segment"/>
</dbReference>
<dbReference type="EMBL" id="KJ019139">
    <property type="protein sequence ID" value="AIX40571.1"/>
    <property type="molecule type" value="Genomic_DNA"/>
</dbReference>
<evidence type="ECO:0000313" key="20">
    <source>
        <dbReference type="EMBL" id="AIX26070.1"/>
    </source>
</evidence>
<dbReference type="EMBL" id="KJ019126">
    <property type="protein sequence ID" value="AIX37772.1"/>
    <property type="molecule type" value="Genomic_DNA"/>
</dbReference>
<dbReference type="Proteomes" id="UP000185363">
    <property type="component" value="Segment"/>
</dbReference>
<dbReference type="EMBL" id="KJ019112">
    <property type="protein sequence ID" value="AIX34688.1"/>
    <property type="molecule type" value="Genomic_DNA"/>
</dbReference>
<dbReference type="SUPFAM" id="SSF69796">
    <property type="entry name" value="Thymidylate synthase-complementing protein Thy1"/>
    <property type="match status" value="1"/>
</dbReference>
<evidence type="ECO:0000313" key="1">
    <source>
        <dbReference type="EMBL" id="AIX14821.1"/>
    </source>
</evidence>
<dbReference type="EMBL" id="KJ019079">
    <property type="protein sequence ID" value="AIX26287.1"/>
    <property type="molecule type" value="Genomic_DNA"/>
</dbReference>
<dbReference type="EMBL" id="KJ019029">
    <property type="protein sequence ID" value="AIX15038.1"/>
    <property type="molecule type" value="Genomic_DNA"/>
</dbReference>
<dbReference type="Proteomes" id="UP000185352">
    <property type="component" value="Segment"/>
</dbReference>
<dbReference type="EMBL" id="KJ019119">
    <property type="protein sequence ID" value="AIX36192.1"/>
    <property type="molecule type" value="Genomic_DNA"/>
</dbReference>
<evidence type="ECO:0000313" key="10">
    <source>
        <dbReference type="EMBL" id="AIX19665.1"/>
    </source>
</evidence>
<dbReference type="GO" id="GO:0050797">
    <property type="term" value="F:thymidylate synthase (FAD) activity"/>
    <property type="evidence" value="ECO:0007669"/>
    <property type="project" value="InterPro"/>
</dbReference>
<evidence type="ECO:0000313" key="37">
    <source>
        <dbReference type="EMBL" id="AIX38640.1"/>
    </source>
</evidence>
<evidence type="ECO:0000313" key="48">
    <source>
        <dbReference type="Proteomes" id="UP000185365"/>
    </source>
</evidence>
<evidence type="ECO:0000313" key="16">
    <source>
        <dbReference type="EMBL" id="AIX24986.1"/>
    </source>
</evidence>
<evidence type="ECO:0000313" key="17">
    <source>
        <dbReference type="EMBL" id="AIX25205.1"/>
    </source>
</evidence>
<dbReference type="GO" id="GO:0006231">
    <property type="term" value="P:dTMP biosynthetic process"/>
    <property type="evidence" value="ECO:0007669"/>
    <property type="project" value="InterPro"/>
</dbReference>
<evidence type="ECO:0000313" key="45">
    <source>
        <dbReference type="EMBL" id="AIX47125.1"/>
    </source>
</evidence>
<evidence type="ECO:0000313" key="12">
    <source>
        <dbReference type="EMBL" id="AIX21314.1"/>
    </source>
</evidence>
<dbReference type="Gene3D" id="1.20.5.3070">
    <property type="match status" value="1"/>
</dbReference>
<dbReference type="Proteomes" id="UP000185348">
    <property type="component" value="Segment"/>
</dbReference>
<dbReference type="Proteomes" id="UP000185364">
    <property type="component" value="Segment"/>
</dbReference>
<dbReference type="EMBL" id="KJ019118">
    <property type="protein sequence ID" value="AIX35972.1"/>
    <property type="molecule type" value="Genomic_DNA"/>
</dbReference>
<dbReference type="EMBL" id="KJ019136">
    <property type="protein sequence ID" value="AIX39934.1"/>
    <property type="molecule type" value="Genomic_DNA"/>
</dbReference>
<dbReference type="EMBL" id="KJ019028">
    <property type="protein sequence ID" value="AIX14821.1"/>
    <property type="molecule type" value="Genomic_DNA"/>
</dbReference>
<evidence type="ECO:0000313" key="32">
    <source>
        <dbReference type="EMBL" id="AIX37336.1"/>
    </source>
</evidence>
<evidence type="ECO:0000313" key="14">
    <source>
        <dbReference type="EMBL" id="AIX24334.1"/>
    </source>
</evidence>
<dbReference type="EMBL" id="KJ019113">
    <property type="protein sequence ID" value="AIX34908.1"/>
    <property type="molecule type" value="Genomic_DNA"/>
</dbReference>
<dbReference type="Proteomes" id="UP000185347">
    <property type="component" value="Segment"/>
</dbReference>
<dbReference type="EMBL" id="KJ019160">
    <property type="protein sequence ID" value="AIX46045.1"/>
    <property type="molecule type" value="Genomic_DNA"/>
</dbReference>
<gene>
    <name evidence="39" type="ORF">Syn7803C102_208</name>
    <name evidence="40" type="ORF">Syn7803C108_209</name>
    <name evidence="41" type="ORF">Syn7803C109_207</name>
    <name evidence="42" type="ORF">Syn7803C35_208</name>
    <name evidence="43" type="ORF">Syn7803C37_209</name>
    <name evidence="44" type="ORF">Syn7803C39_207</name>
    <name evidence="45" type="ORF">Syn7803C40_209</name>
    <name evidence="1" type="ORF">Syn7803C45_210</name>
    <name evidence="2" type="ORF">Syn7803C46_207</name>
    <name evidence="3" type="ORF">Syn7803C48_207</name>
    <name evidence="4" type="ORF">Syn7803C49_210</name>
    <name evidence="5" type="ORF">Syn7803C54_209</name>
    <name evidence="6" type="ORF">Syn7803C57_207</name>
    <name evidence="7" type="ORF">Syn7803C72_208</name>
    <name evidence="8" type="ORF">Syn7803C73_207</name>
    <name evidence="9" type="ORF">Syn7803C75_208</name>
    <name evidence="10" type="ORF">Syn7803C77_208</name>
    <name evidence="11" type="ORF">Syn7803C88_207</name>
    <name evidence="12" type="ORF">Syn7803C89_209</name>
    <name evidence="13" type="ORF">Syn7803C93_209</name>
    <name evidence="14" type="ORF">Syn7803US104_209</name>
    <name evidence="15" type="ORF">Syn7803US108_208</name>
    <name evidence="16" type="ORF">Syn7803US109_208</name>
    <name evidence="17" type="ORF">Syn7803US110_209</name>
    <name evidence="18" type="ORF">Syn7803US111_207</name>
    <name evidence="19" type="ORF">Syn7803US113_208</name>
    <name evidence="20" type="ORF">Syn7803US114_208</name>
    <name evidence="21" type="ORF">Syn7803US115_207</name>
    <name evidence="22" type="ORF">Syn7803US116_208</name>
    <name evidence="23" type="ORF">Syn7803US122_208</name>
    <name evidence="24" type="ORF">Syn7803US59_209</name>
    <name evidence="25" type="ORF">Syn7803US5_210</name>
    <name evidence="26" type="ORF">Syn7803US61_207</name>
    <name evidence="27" type="ORF">Syn7803US63_207</name>
    <name evidence="28" type="ORF">Syn7803US64_209</name>
    <name evidence="29" type="ORF">Syn7803US65_210</name>
    <name evidence="30" type="ORF">Syn7803US71_207</name>
    <name evidence="31" type="ORF">Syn7803US78_207</name>
    <name evidence="32" type="ORF">Syn7803US80_210</name>
    <name evidence="33" type="ORF">Syn7803US82_208</name>
    <name evidence="34" type="ORF">Syn7803US83_208</name>
    <name evidence="35" type="ORF">Syn7803US85_208</name>
    <name evidence="36" type="ORF">Syn7803US89_207</name>
    <name evidence="37" type="ORF">Syn7803US94_208</name>
    <name evidence="38" type="ORF">Syn7803US95_208</name>
</gene>
<evidence type="ECO:0000313" key="5">
    <source>
        <dbReference type="EMBL" id="AIX16114.1"/>
    </source>
</evidence>
<evidence type="ECO:0000313" key="35">
    <source>
        <dbReference type="EMBL" id="AIX37990.1"/>
    </source>
</evidence>
<dbReference type="EMBL" id="KJ019130">
    <property type="protein sequence ID" value="AIX38640.1"/>
    <property type="molecule type" value="Genomic_DNA"/>
</dbReference>
<dbReference type="NCBIfam" id="TIGR02170">
    <property type="entry name" value="thyX"/>
    <property type="match status" value="1"/>
</dbReference>
<dbReference type="Proteomes" id="UP000185362">
    <property type="component" value="Segment"/>
</dbReference>
<evidence type="ECO:0000313" key="42">
    <source>
        <dbReference type="EMBL" id="AIX46045.1"/>
    </source>
</evidence>
<dbReference type="EMBL" id="KJ019036">
    <property type="protein sequence ID" value="AIX16514.1"/>
    <property type="molecule type" value="Genomic_DNA"/>
</dbReference>
<evidence type="ECO:0000313" key="27">
    <source>
        <dbReference type="EMBL" id="AIX35753.1"/>
    </source>
</evidence>
<dbReference type="InterPro" id="IPR003669">
    <property type="entry name" value="Thymidylate_synthase_ThyX"/>
</dbReference>
<dbReference type="Proteomes" id="UP000185345">
    <property type="component" value="Segment"/>
</dbReference>
<dbReference type="GeneID" id="24171619"/>
<dbReference type="Proteomes" id="UP000185374">
    <property type="component" value="Segment"/>
</dbReference>
<dbReference type="EMBL" id="KJ019125">
    <property type="protein sequence ID" value="AIX37554.1"/>
    <property type="molecule type" value="Genomic_DNA"/>
</dbReference>
<dbReference type="InterPro" id="IPR036098">
    <property type="entry name" value="Thymidylate_synthase_ThyX_sf"/>
</dbReference>
<evidence type="ECO:0000313" key="46">
    <source>
        <dbReference type="Proteomes" id="UP000033003"/>
    </source>
</evidence>
<dbReference type="Proteomes" id="UP000185357">
    <property type="component" value="Segment"/>
</dbReference>
<evidence type="ECO:0000313" key="36">
    <source>
        <dbReference type="EMBL" id="AIX38422.1"/>
    </source>
</evidence>
<evidence type="ECO:0000313" key="40">
    <source>
        <dbReference type="EMBL" id="AIX40571.1"/>
    </source>
</evidence>
<sequence length="233" mass="27013">MKVCKIAVTPDAEKTIGYIARVSNPANQENPKVEGLLKYCIKHGHWSVFEQATLTVEINTTRAIAAQILRHRSFTFQEFSQRYADSSLLGFDKIPLPELRSQDTKNRQNSIDDVDPFKKQKYEILMQHHFQQGMDLYQQMLDDNIAKECARNVLPLCVPTKMYMTGNLRNWIHYISLRSANGTQKEHMDIAKAIKKIFMCEFPTISRAMEWCDEECDCPHDYDGMDQPCIMIL</sequence>
<dbReference type="Proteomes" id="UP000185359">
    <property type="component" value="Segment"/>
</dbReference>
<protein>
    <submittedName>
        <fullName evidence="7">Thymidylate synthetase</fullName>
    </submittedName>
</protein>
<dbReference type="EMBL" id="KJ019115">
    <property type="protein sequence ID" value="AIX35331.1"/>
    <property type="molecule type" value="Genomic_DNA"/>
</dbReference>
<dbReference type="EMBL" id="KJ019073">
    <property type="protein sequence ID" value="AIX24986.1"/>
    <property type="molecule type" value="Genomic_DNA"/>
</dbReference>
<evidence type="ECO:0000313" key="23">
    <source>
        <dbReference type="EMBL" id="AIX27141.1"/>
    </source>
</evidence>
<evidence type="ECO:0000313" key="29">
    <source>
        <dbReference type="EMBL" id="AIX36192.1"/>
    </source>
</evidence>
<dbReference type="EMBL" id="KJ019062">
    <property type="protein sequence ID" value="AIX22543.1"/>
    <property type="molecule type" value="Genomic_DNA"/>
</dbReference>
<dbReference type="EMBL" id="KJ019031">
    <property type="protein sequence ID" value="AIX15465.1"/>
    <property type="molecule type" value="Genomic_DNA"/>
</dbReference>
<evidence type="ECO:0000313" key="30">
    <source>
        <dbReference type="EMBL" id="AIX36409.1"/>
    </source>
</evidence>
<dbReference type="EMBL" id="KJ019162">
    <property type="protein sequence ID" value="AIX46482.1"/>
    <property type="molecule type" value="Genomic_DNA"/>
</dbReference>
<dbReference type="Proteomes" id="UP000185356">
    <property type="component" value="Segment"/>
</dbReference>
<dbReference type="EMBL" id="KJ019072">
    <property type="protein sequence ID" value="AIX24768.1"/>
    <property type="molecule type" value="Genomic_DNA"/>
</dbReference>
<dbReference type="EMBL" id="KJ019140">
    <property type="protein sequence ID" value="AIX40788.1"/>
    <property type="molecule type" value="Genomic_DNA"/>
</dbReference>
<dbReference type="Proteomes" id="UP000185366">
    <property type="component" value="Segment"/>
</dbReference>
<evidence type="ECO:0000313" key="31">
    <source>
        <dbReference type="EMBL" id="AIX36626.1"/>
    </source>
</evidence>
<evidence type="ECO:0000313" key="28">
    <source>
        <dbReference type="EMBL" id="AIX35972.1"/>
    </source>
</evidence>
<dbReference type="Proteomes" id="UP000185367">
    <property type="component" value="Segment"/>
</dbReference>
<dbReference type="PROSITE" id="PS51331">
    <property type="entry name" value="THYX"/>
    <property type="match status" value="1"/>
</dbReference>
<dbReference type="Gene3D" id="3.30.1360.170">
    <property type="match status" value="1"/>
</dbReference>
<dbReference type="Proteomes" id="UP000185385">
    <property type="component" value="Segment"/>
</dbReference>
<dbReference type="Proteomes" id="UP000033003">
    <property type="component" value="Segment"/>
</dbReference>
<dbReference type="Proteomes" id="UP000185377">
    <property type="component" value="Segment"/>
</dbReference>
<dbReference type="Proteomes" id="UP000185373">
    <property type="component" value="Segment"/>
</dbReference>
<evidence type="ECO:0000313" key="4">
    <source>
        <dbReference type="EMBL" id="AIX15686.1"/>
    </source>
</evidence>
<dbReference type="EMBL" id="KJ019046">
    <property type="protein sequence ID" value="AIX18794.1"/>
    <property type="molecule type" value="Genomic_DNA"/>
</dbReference>
<dbReference type="Proteomes" id="UP000185369">
    <property type="component" value="Segment"/>
</dbReference>
<evidence type="ECO:0000313" key="44">
    <source>
        <dbReference type="EMBL" id="AIX46906.1"/>
    </source>
</evidence>
<dbReference type="Proteomes" id="UP000185354">
    <property type="component" value="Segment"/>
</dbReference>
<evidence type="ECO:0000313" key="6">
    <source>
        <dbReference type="EMBL" id="AIX16514.1"/>
    </source>
</evidence>
<evidence type="ECO:0000313" key="11">
    <source>
        <dbReference type="EMBL" id="AIX21095.1"/>
    </source>
</evidence>
<dbReference type="GO" id="GO:0050660">
    <property type="term" value="F:flavin adenine dinucleotide binding"/>
    <property type="evidence" value="ECO:0007669"/>
    <property type="project" value="InterPro"/>
</dbReference>
<dbReference type="PANTHER" id="PTHR34934:SF1">
    <property type="entry name" value="FLAVIN-DEPENDENT THYMIDYLATE SYNTHASE"/>
    <property type="match status" value="1"/>
</dbReference>
<organism evidence="7 49">
    <name type="scientific">Synechococcus phage ACG-2014d</name>
    <dbReference type="NCBI Taxonomy" id="1493509"/>
    <lineage>
        <taxon>Viruses</taxon>
        <taxon>Duplodnaviria</taxon>
        <taxon>Heunggongvirae</taxon>
        <taxon>Uroviricota</taxon>
        <taxon>Caudoviricetes</taxon>
        <taxon>Pantevenvirales</taxon>
        <taxon>Kyanoviridae</taxon>
        <taxon>Lowelvirus</taxon>
        <taxon>Lowelvirus tuscon4d</taxon>
    </lineage>
</organism>
<dbReference type="Proteomes" id="UP000185378">
    <property type="component" value="Segment"/>
</dbReference>
<dbReference type="KEGG" id="vg:24171619"/>
<evidence type="ECO:0000313" key="39">
    <source>
        <dbReference type="EMBL" id="AIX39934.1"/>
    </source>
</evidence>
<dbReference type="Proteomes" id="UP000185372">
    <property type="component" value="Genome"/>
</dbReference>
<keyword evidence="48" id="KW-1185">Reference proteome</keyword>
<dbReference type="Proteomes" id="UP000185349">
    <property type="component" value="Segment"/>
</dbReference>